<evidence type="ECO:0000313" key="2">
    <source>
        <dbReference type="EMBL" id="CAG9860729.1"/>
    </source>
</evidence>
<dbReference type="InterPro" id="IPR026680">
    <property type="entry name" value="CCDC137"/>
</dbReference>
<dbReference type="PANTHER" id="PTHR21838:SF2">
    <property type="entry name" value="COILED-COIL DOMAIN-CONTAINING PROTEIN 137"/>
    <property type="match status" value="1"/>
</dbReference>
<sequence length="299" mass="34954">MGRKIPGRKHRGIRDPEKQEAVRFEKIKNKINAPPSNVEAQEMPKTLQRIVELKNRVKNGDFSKKKKKSNSKENKKIVKSHEFERLPGESDKNLLQRVNKLCVDTLKETEFADKYGVEIKRNEDGEIEGVVKKPKDELELLMKQARKKEKAKEKGIKKKKKPKTDQVPIKLSKWQKRKKKLNEKEQNKEMRNIDEFKQYKDNVKFGETAHAPPSLVAPRRVKKTQTPRPGNKNLILKKILGDGKEKPAIAKESRKTINKVIDKKSKRKELPQALRMQLERQQKEVITAYKELKAKKYNK</sequence>
<accession>A0A9N9XQ89</accession>
<dbReference type="AlphaFoldDB" id="A0A9N9XQ89"/>
<reference evidence="2" key="1">
    <citation type="submission" date="2022-01" db="EMBL/GenBank/DDBJ databases">
        <authorList>
            <person name="King R."/>
        </authorList>
    </citation>
    <scope>NUCLEOTIDE SEQUENCE</scope>
</reference>
<feature type="compositionally biased region" description="Basic and acidic residues" evidence="1">
    <location>
        <begin position="70"/>
        <end position="79"/>
    </location>
</feature>
<dbReference type="GO" id="GO:0005634">
    <property type="term" value="C:nucleus"/>
    <property type="evidence" value="ECO:0007669"/>
    <property type="project" value="TreeGrafter"/>
</dbReference>
<dbReference type="OrthoDB" id="5876637at2759"/>
<evidence type="ECO:0000256" key="1">
    <source>
        <dbReference type="SAM" id="MobiDB-lite"/>
    </source>
</evidence>
<feature type="compositionally biased region" description="Basic residues" evidence="1">
    <location>
        <begin position="1"/>
        <end position="12"/>
    </location>
</feature>
<dbReference type="Proteomes" id="UP001153712">
    <property type="component" value="Chromosome 3"/>
</dbReference>
<name>A0A9N9XQ89_PHYSR</name>
<feature type="region of interest" description="Disordered" evidence="1">
    <location>
        <begin position="145"/>
        <end position="233"/>
    </location>
</feature>
<proteinExistence type="predicted"/>
<feature type="region of interest" description="Disordered" evidence="1">
    <location>
        <begin position="57"/>
        <end position="79"/>
    </location>
</feature>
<dbReference type="PANTHER" id="PTHR21838">
    <property type="entry name" value="COILED-COIL DOMAIN-CONTAINING PROTEIN 137"/>
    <property type="match status" value="1"/>
</dbReference>
<organism evidence="2 3">
    <name type="scientific">Phyllotreta striolata</name>
    <name type="common">Striped flea beetle</name>
    <name type="synonym">Crioceris striolata</name>
    <dbReference type="NCBI Taxonomy" id="444603"/>
    <lineage>
        <taxon>Eukaryota</taxon>
        <taxon>Metazoa</taxon>
        <taxon>Ecdysozoa</taxon>
        <taxon>Arthropoda</taxon>
        <taxon>Hexapoda</taxon>
        <taxon>Insecta</taxon>
        <taxon>Pterygota</taxon>
        <taxon>Neoptera</taxon>
        <taxon>Endopterygota</taxon>
        <taxon>Coleoptera</taxon>
        <taxon>Polyphaga</taxon>
        <taxon>Cucujiformia</taxon>
        <taxon>Chrysomeloidea</taxon>
        <taxon>Chrysomelidae</taxon>
        <taxon>Galerucinae</taxon>
        <taxon>Alticini</taxon>
        <taxon>Phyllotreta</taxon>
    </lineage>
</organism>
<protein>
    <recommendedName>
        <fullName evidence="4">Coiled-coil domain-containing protein 137</fullName>
    </recommendedName>
</protein>
<evidence type="ECO:0008006" key="4">
    <source>
        <dbReference type="Google" id="ProtNLM"/>
    </source>
</evidence>
<gene>
    <name evidence="2" type="ORF">PHYEVI_LOCUS7078</name>
</gene>
<dbReference type="EMBL" id="OU900096">
    <property type="protein sequence ID" value="CAG9860729.1"/>
    <property type="molecule type" value="Genomic_DNA"/>
</dbReference>
<feature type="region of interest" description="Disordered" evidence="1">
    <location>
        <begin position="1"/>
        <end position="21"/>
    </location>
</feature>
<keyword evidence="3" id="KW-1185">Reference proteome</keyword>
<feature type="compositionally biased region" description="Basic and acidic residues" evidence="1">
    <location>
        <begin position="182"/>
        <end position="204"/>
    </location>
</feature>
<evidence type="ECO:0000313" key="3">
    <source>
        <dbReference type="Proteomes" id="UP001153712"/>
    </source>
</evidence>
<feature type="compositionally biased region" description="Basic residues" evidence="1">
    <location>
        <begin position="145"/>
        <end position="162"/>
    </location>
</feature>